<dbReference type="Pfam" id="PF13489">
    <property type="entry name" value="Methyltransf_23"/>
    <property type="match status" value="1"/>
</dbReference>
<keyword evidence="2" id="KW-1185">Reference proteome</keyword>
<dbReference type="PANTHER" id="PTHR43861">
    <property type="entry name" value="TRANS-ACONITATE 2-METHYLTRANSFERASE-RELATED"/>
    <property type="match status" value="1"/>
</dbReference>
<dbReference type="CDD" id="cd02440">
    <property type="entry name" value="AdoMet_MTases"/>
    <property type="match status" value="1"/>
</dbReference>
<dbReference type="SUPFAM" id="SSF53335">
    <property type="entry name" value="S-adenosyl-L-methionine-dependent methyltransferases"/>
    <property type="match status" value="1"/>
</dbReference>
<organism evidence="1 2">
    <name type="scientific">Streptomyces graminofaciens</name>
    <dbReference type="NCBI Taxonomy" id="68212"/>
    <lineage>
        <taxon>Bacteria</taxon>
        <taxon>Bacillati</taxon>
        <taxon>Actinomycetota</taxon>
        <taxon>Actinomycetes</taxon>
        <taxon>Kitasatosporales</taxon>
        <taxon>Streptomycetaceae</taxon>
        <taxon>Streptomyces</taxon>
    </lineage>
</organism>
<protein>
    <recommendedName>
        <fullName evidence="3">Methyltransferase</fullName>
    </recommendedName>
</protein>
<dbReference type="Proteomes" id="UP001321542">
    <property type="component" value="Chromosome"/>
</dbReference>
<dbReference type="PANTHER" id="PTHR43861:SF6">
    <property type="entry name" value="METHYLTRANSFERASE TYPE 11"/>
    <property type="match status" value="1"/>
</dbReference>
<accession>A0ABN5VGB8</accession>
<reference evidence="1 2" key="2">
    <citation type="journal article" date="2023" name="ChemBioChem">
        <title>Acyltransferase Domain Exchange between Two Independent Type I Polyketide Synthases in the Same Producer Strain of Macrolide Antibiotics.</title>
        <authorList>
            <person name="Kudo F."/>
            <person name="Kishikawa K."/>
            <person name="Tsuboi K."/>
            <person name="Kido T."/>
            <person name="Usui T."/>
            <person name="Hashimoto J."/>
            <person name="Shin-Ya K."/>
            <person name="Miyanaga A."/>
            <person name="Eguchi T."/>
        </authorList>
    </citation>
    <scope>NUCLEOTIDE SEQUENCE [LARGE SCALE GENOMIC DNA]</scope>
    <source>
        <strain evidence="1 2">A-8890</strain>
    </source>
</reference>
<dbReference type="InterPro" id="IPR029063">
    <property type="entry name" value="SAM-dependent_MTases_sf"/>
</dbReference>
<dbReference type="Gene3D" id="3.40.50.150">
    <property type="entry name" value="Vaccinia Virus protein VP39"/>
    <property type="match status" value="1"/>
</dbReference>
<sequence length="311" mass="34968">MAEKLMACPVCGETAVELFAKAYDKEYFTSDKQYSYARCPSCTAVYLDSPPADRLDEIYPPNYYSYGGIAESTNFTERVKEWLDVRMLAKVLKGIPGEKLRVLDVGGGAGWLLTTVRRADERVTETHEVDLQEEAARAAEAAGHVYHCMPIEEFTSDEPFDLILMMSIIEHVPDPRRVMAAMTGLLSKNGVLLMKTPNTATVDARVFRHRNWGGLHCPRHFVLFTEPGLDRLGAEVGLVKSDSYYTQGAPQWAISVMAWLSDRGWIKVTPQRPAYMNRVYEPLTAFFAAIDFARARFAPTAQMMISFKRSA</sequence>
<reference evidence="1 2" key="1">
    <citation type="journal article" date="2010" name="ChemBioChem">
        <title>Cloning and characterization of the biosynthetic gene cluster of 16-membered macrolide antibiotic FD-891: involvement of a dual functional cytochrome P450 monooxygenase catalyzing epoxidation and hydroxylation.</title>
        <authorList>
            <person name="Kudo F."/>
            <person name="Motegi A."/>
            <person name="Mizoue K."/>
            <person name="Eguchi T."/>
        </authorList>
    </citation>
    <scope>NUCLEOTIDE SEQUENCE [LARGE SCALE GENOMIC DNA]</scope>
    <source>
        <strain evidence="1 2">A-8890</strain>
    </source>
</reference>
<gene>
    <name evidence="1" type="ORF">SGFS_036760</name>
</gene>
<evidence type="ECO:0000313" key="1">
    <source>
        <dbReference type="EMBL" id="BBC32382.1"/>
    </source>
</evidence>
<evidence type="ECO:0000313" key="2">
    <source>
        <dbReference type="Proteomes" id="UP001321542"/>
    </source>
</evidence>
<evidence type="ECO:0008006" key="3">
    <source>
        <dbReference type="Google" id="ProtNLM"/>
    </source>
</evidence>
<dbReference type="EMBL" id="AP018448">
    <property type="protein sequence ID" value="BBC32382.1"/>
    <property type="molecule type" value="Genomic_DNA"/>
</dbReference>
<dbReference type="RefSeq" id="WP_286251493.1">
    <property type="nucleotide sequence ID" value="NZ_AP018448.1"/>
</dbReference>
<name>A0ABN5VGB8_9ACTN</name>
<proteinExistence type="predicted"/>